<dbReference type="AlphaFoldDB" id="A0A3L6TIN0"/>
<evidence type="ECO:0000313" key="3">
    <source>
        <dbReference type="Proteomes" id="UP000275267"/>
    </source>
</evidence>
<name>A0A3L6TIN0_PANMI</name>
<evidence type="ECO:0000313" key="2">
    <source>
        <dbReference type="EMBL" id="RLN40189.1"/>
    </source>
</evidence>
<dbReference type="InterPro" id="IPR055357">
    <property type="entry name" value="LRR_At1g61320_AtMIF1"/>
</dbReference>
<reference evidence="3" key="1">
    <citation type="journal article" date="2019" name="Nat. Commun.">
        <title>The genome of broomcorn millet.</title>
        <authorList>
            <person name="Zou C."/>
            <person name="Miki D."/>
            <person name="Li D."/>
            <person name="Tang Q."/>
            <person name="Xiao L."/>
            <person name="Rajput S."/>
            <person name="Deng P."/>
            <person name="Jia W."/>
            <person name="Huang R."/>
            <person name="Zhang M."/>
            <person name="Sun Y."/>
            <person name="Hu J."/>
            <person name="Fu X."/>
            <person name="Schnable P.S."/>
            <person name="Li F."/>
            <person name="Zhang H."/>
            <person name="Feng B."/>
            <person name="Zhu X."/>
            <person name="Liu R."/>
            <person name="Schnable J.C."/>
            <person name="Zhu J.-K."/>
            <person name="Zhang H."/>
        </authorList>
    </citation>
    <scope>NUCLEOTIDE SEQUENCE [LARGE SCALE GENOMIC DNA]</scope>
</reference>
<dbReference type="EMBL" id="PQIB02000001">
    <property type="protein sequence ID" value="RLN40189.1"/>
    <property type="molecule type" value="Genomic_DNA"/>
</dbReference>
<dbReference type="OrthoDB" id="593164at2759"/>
<sequence>MEDERALSSFHMEDLPERQQLQALWPQTGDASGRATLTFADGTNDETTAEDDDSVIKLEKENFIATVNSIIQQHSGTGLDKFSITYSRLKAKSRDHLDRWIRFATASKAKAVHVDLWAKRERARQVTQVYNFPLEALCAQEGPPFIRSLFLNWRPSSLAEWLLSSRGLGALLNVPCRLDKLRRLVISQTRVHMVGFHVAGLTQFEFNGDEIPIALHGCSNLEKATIDLRDSSIRQNSNRALCYAFTEIPGISAVRVLNLHAYMDHQWLWASQVHSSMTKPTHMFINLRHLTCEMMIFVAHDPNSQNGILQLAHYLDLAPHLETLQLHMMHYASDRSCWRGEVTGEEVPCCLRRLDHLKTVYMSGFWCYRAQVELLCGILKRGSAIEHVTIEPKVTVAEDSLSKIFGIPEQEIREWARQTSERFGRTITVVETSESEDEGEIP</sequence>
<proteinExistence type="predicted"/>
<protein>
    <submittedName>
        <fullName evidence="2">F-box protein</fullName>
    </submittedName>
</protein>
<dbReference type="STRING" id="4540.A0A3L6TIN0"/>
<comment type="caution">
    <text evidence="2">The sequence shown here is derived from an EMBL/GenBank/DDBJ whole genome shotgun (WGS) entry which is preliminary data.</text>
</comment>
<evidence type="ECO:0000259" key="1">
    <source>
        <dbReference type="Pfam" id="PF23622"/>
    </source>
</evidence>
<dbReference type="Proteomes" id="UP000275267">
    <property type="component" value="Unassembled WGS sequence"/>
</dbReference>
<dbReference type="SUPFAM" id="SSF52047">
    <property type="entry name" value="RNI-like"/>
    <property type="match status" value="1"/>
</dbReference>
<accession>A0A3L6TIN0</accession>
<dbReference type="PANTHER" id="PTHR34145:SF46">
    <property type="entry name" value="OS06G0716467 PROTEIN"/>
    <property type="match status" value="1"/>
</dbReference>
<dbReference type="Pfam" id="PF23622">
    <property type="entry name" value="LRR_At1g61320_AtMIF1"/>
    <property type="match status" value="1"/>
</dbReference>
<dbReference type="PANTHER" id="PTHR34145">
    <property type="entry name" value="OS02G0105600 PROTEIN"/>
    <property type="match status" value="1"/>
</dbReference>
<keyword evidence="3" id="KW-1185">Reference proteome</keyword>
<organism evidence="2 3">
    <name type="scientific">Panicum miliaceum</name>
    <name type="common">Proso millet</name>
    <name type="synonym">Broomcorn millet</name>
    <dbReference type="NCBI Taxonomy" id="4540"/>
    <lineage>
        <taxon>Eukaryota</taxon>
        <taxon>Viridiplantae</taxon>
        <taxon>Streptophyta</taxon>
        <taxon>Embryophyta</taxon>
        <taxon>Tracheophyta</taxon>
        <taxon>Spermatophyta</taxon>
        <taxon>Magnoliopsida</taxon>
        <taxon>Liliopsida</taxon>
        <taxon>Poales</taxon>
        <taxon>Poaceae</taxon>
        <taxon>PACMAD clade</taxon>
        <taxon>Panicoideae</taxon>
        <taxon>Panicodae</taxon>
        <taxon>Paniceae</taxon>
        <taxon>Panicinae</taxon>
        <taxon>Panicum</taxon>
        <taxon>Panicum sect. Panicum</taxon>
    </lineage>
</organism>
<feature type="domain" description="At1g61320/AtMIF1 LRR" evidence="1">
    <location>
        <begin position="171"/>
        <end position="397"/>
    </location>
</feature>
<gene>
    <name evidence="2" type="ORF">C2845_PM01G26020</name>
</gene>
<dbReference type="InterPro" id="IPR053772">
    <property type="entry name" value="At1g61320/At1g61330-like"/>
</dbReference>